<dbReference type="Proteomes" id="UP000799438">
    <property type="component" value="Unassembled WGS sequence"/>
</dbReference>
<keyword evidence="7" id="KW-1185">Reference proteome</keyword>
<dbReference type="GO" id="GO:0051879">
    <property type="term" value="F:Hsp90 protein binding"/>
    <property type="evidence" value="ECO:0007669"/>
    <property type="project" value="InterPro"/>
</dbReference>
<dbReference type="SMART" id="SM00028">
    <property type="entry name" value="TPR"/>
    <property type="match status" value="3"/>
</dbReference>
<evidence type="ECO:0000256" key="1">
    <source>
        <dbReference type="ARBA" id="ARBA00022737"/>
    </source>
</evidence>
<evidence type="ECO:0000313" key="6">
    <source>
        <dbReference type="EMBL" id="KAF2147364.1"/>
    </source>
</evidence>
<dbReference type="Gene3D" id="1.25.40.10">
    <property type="entry name" value="Tetratricopeptide repeat domain"/>
    <property type="match status" value="1"/>
</dbReference>
<keyword evidence="2" id="KW-0802">TPR repeat</keyword>
<comment type="similarity">
    <text evidence="3">Belongs to the TTC4 family.</text>
</comment>
<dbReference type="PANTHER" id="PTHR46035:SF1">
    <property type="entry name" value="TETRATRICOPEPTIDE REPEAT PROTEIN 4"/>
    <property type="match status" value="1"/>
</dbReference>
<accession>A0A6A6BWY7</accession>
<dbReference type="GO" id="GO:0006457">
    <property type="term" value="P:protein folding"/>
    <property type="evidence" value="ECO:0007669"/>
    <property type="project" value="TreeGrafter"/>
</dbReference>
<dbReference type="GO" id="GO:0005829">
    <property type="term" value="C:cytosol"/>
    <property type="evidence" value="ECO:0007669"/>
    <property type="project" value="TreeGrafter"/>
</dbReference>
<dbReference type="GO" id="GO:0030544">
    <property type="term" value="F:Hsp70 protein binding"/>
    <property type="evidence" value="ECO:0007669"/>
    <property type="project" value="TreeGrafter"/>
</dbReference>
<reference evidence="6" key="1">
    <citation type="journal article" date="2020" name="Stud. Mycol.">
        <title>101 Dothideomycetes genomes: a test case for predicting lifestyles and emergence of pathogens.</title>
        <authorList>
            <person name="Haridas S."/>
            <person name="Albert R."/>
            <person name="Binder M."/>
            <person name="Bloem J."/>
            <person name="Labutti K."/>
            <person name="Salamov A."/>
            <person name="Andreopoulos B."/>
            <person name="Baker S."/>
            <person name="Barry K."/>
            <person name="Bills G."/>
            <person name="Bluhm B."/>
            <person name="Cannon C."/>
            <person name="Castanera R."/>
            <person name="Culley D."/>
            <person name="Daum C."/>
            <person name="Ezra D."/>
            <person name="Gonzalez J."/>
            <person name="Henrissat B."/>
            <person name="Kuo A."/>
            <person name="Liang C."/>
            <person name="Lipzen A."/>
            <person name="Lutzoni F."/>
            <person name="Magnuson J."/>
            <person name="Mondo S."/>
            <person name="Nolan M."/>
            <person name="Ohm R."/>
            <person name="Pangilinan J."/>
            <person name="Park H.-J."/>
            <person name="Ramirez L."/>
            <person name="Alfaro M."/>
            <person name="Sun H."/>
            <person name="Tritt A."/>
            <person name="Yoshinaga Y."/>
            <person name="Zwiers L.-H."/>
            <person name="Turgeon B."/>
            <person name="Goodwin S."/>
            <person name="Spatafora J."/>
            <person name="Crous P."/>
            <person name="Grigoriev I."/>
        </authorList>
    </citation>
    <scope>NUCLEOTIDE SEQUENCE</scope>
    <source>
        <strain evidence="6">CBS 121167</strain>
    </source>
</reference>
<dbReference type="GeneID" id="54302137"/>
<dbReference type="InterPro" id="IPR011990">
    <property type="entry name" value="TPR-like_helical_dom_sf"/>
</dbReference>
<proteinExistence type="inferred from homology"/>
<evidence type="ECO:0000313" key="7">
    <source>
        <dbReference type="Proteomes" id="UP000799438"/>
    </source>
</evidence>
<dbReference type="SUPFAM" id="SSF48452">
    <property type="entry name" value="TPR-like"/>
    <property type="match status" value="1"/>
</dbReference>
<dbReference type="PANTHER" id="PTHR46035">
    <property type="entry name" value="TETRATRICOPEPTIDE REPEAT PROTEIN 4"/>
    <property type="match status" value="1"/>
</dbReference>
<dbReference type="EMBL" id="ML995474">
    <property type="protein sequence ID" value="KAF2147364.1"/>
    <property type="molecule type" value="Genomic_DNA"/>
</dbReference>
<feature type="domain" description="Cns1/TTC4 wheel" evidence="5">
    <location>
        <begin position="267"/>
        <end position="379"/>
    </location>
</feature>
<protein>
    <recommendedName>
        <fullName evidence="5">Cns1/TTC4 wheel domain-containing protein</fullName>
    </recommendedName>
</protein>
<dbReference type="InterPro" id="IPR019734">
    <property type="entry name" value="TPR_rpt"/>
</dbReference>
<dbReference type="OrthoDB" id="420195at2759"/>
<evidence type="ECO:0000256" key="2">
    <source>
        <dbReference type="ARBA" id="ARBA00022803"/>
    </source>
</evidence>
<organism evidence="6 7">
    <name type="scientific">Aplosporella prunicola CBS 121167</name>
    <dbReference type="NCBI Taxonomy" id="1176127"/>
    <lineage>
        <taxon>Eukaryota</taxon>
        <taxon>Fungi</taxon>
        <taxon>Dikarya</taxon>
        <taxon>Ascomycota</taxon>
        <taxon>Pezizomycotina</taxon>
        <taxon>Dothideomycetes</taxon>
        <taxon>Dothideomycetes incertae sedis</taxon>
        <taxon>Botryosphaeriales</taxon>
        <taxon>Aplosporellaceae</taxon>
        <taxon>Aplosporella</taxon>
    </lineage>
</organism>
<feature type="coiled-coil region" evidence="4">
    <location>
        <begin position="206"/>
        <end position="237"/>
    </location>
</feature>
<dbReference type="AlphaFoldDB" id="A0A6A6BWY7"/>
<name>A0A6A6BWY7_9PEZI</name>
<keyword evidence="1" id="KW-0677">Repeat</keyword>
<gene>
    <name evidence="6" type="ORF">K452DRAFT_323490</name>
</gene>
<dbReference type="GO" id="GO:0005634">
    <property type="term" value="C:nucleus"/>
    <property type="evidence" value="ECO:0007669"/>
    <property type="project" value="TreeGrafter"/>
</dbReference>
<dbReference type="InterPro" id="IPR044059">
    <property type="entry name" value="Csn1/TTC4_wheel"/>
</dbReference>
<dbReference type="CDD" id="cd21381">
    <property type="entry name" value="CTWD_TTC4"/>
    <property type="match status" value="1"/>
</dbReference>
<dbReference type="Pfam" id="PF18972">
    <property type="entry name" value="Wheel"/>
    <property type="match status" value="1"/>
</dbReference>
<evidence type="ECO:0000256" key="3">
    <source>
        <dbReference type="ARBA" id="ARBA00023602"/>
    </source>
</evidence>
<sequence>MAATQATTADELFAELNRTPLFMTQLDASDGAGGENVELEALRALAYEGTRAEVAANFREQGNECARMKQWADAREYYGRAVKALDTARESFEQEGVGAEAEAEVEMELGPGGGERKVVDLEEEDKKEKETREACLVNRALCNLSLRNYRATITDTKAALRLNPANIKAWYRAASAFLALDKTPEAADTCARGLALDEANAPLLALKEKIATRAAALEKAQKAREQREARRRAEEAALALALKARKIRTRETGADPDTADAKISLADPVDAASILSLPVLLLYPLHAQTDLVQACAETDSLGQHLEYILPVPWDEAGEYGRLEEGKVECYLETGAGGIVKAGLKVPLGKVLGGGQVEVVDGLVRVNVVPKSRAGEWIAEVKRRKGL</sequence>
<dbReference type="RefSeq" id="XP_033403072.1">
    <property type="nucleotide sequence ID" value="XM_033544641.1"/>
</dbReference>
<evidence type="ECO:0000259" key="5">
    <source>
        <dbReference type="Pfam" id="PF18972"/>
    </source>
</evidence>
<keyword evidence="4" id="KW-0175">Coiled coil</keyword>
<evidence type="ECO:0000256" key="4">
    <source>
        <dbReference type="SAM" id="Coils"/>
    </source>
</evidence>